<dbReference type="RefSeq" id="WP_074640632.1">
    <property type="nucleotide sequence ID" value="NZ_FOFU01000001.1"/>
</dbReference>
<organism evidence="1 2">
    <name type="scientific">Treponema bryantii</name>
    <dbReference type="NCBI Taxonomy" id="163"/>
    <lineage>
        <taxon>Bacteria</taxon>
        <taxon>Pseudomonadati</taxon>
        <taxon>Spirochaetota</taxon>
        <taxon>Spirochaetia</taxon>
        <taxon>Spirochaetales</taxon>
        <taxon>Treponemataceae</taxon>
        <taxon>Treponema</taxon>
    </lineage>
</organism>
<proteinExistence type="predicted"/>
<gene>
    <name evidence="1" type="ORF">SAMN04487977_101533</name>
</gene>
<protein>
    <recommendedName>
        <fullName evidence="3">Single-strand binding protein family protein</fullName>
    </recommendedName>
</protein>
<dbReference type="AlphaFoldDB" id="A0A1H9B115"/>
<keyword evidence="2" id="KW-1185">Reference proteome</keyword>
<evidence type="ECO:0000313" key="1">
    <source>
        <dbReference type="EMBL" id="SEP82401.1"/>
    </source>
</evidence>
<dbReference type="Proteomes" id="UP000182360">
    <property type="component" value="Unassembled WGS sequence"/>
</dbReference>
<dbReference type="EMBL" id="FOFU01000001">
    <property type="protein sequence ID" value="SEP82401.1"/>
    <property type="molecule type" value="Genomic_DNA"/>
</dbReference>
<evidence type="ECO:0000313" key="2">
    <source>
        <dbReference type="Proteomes" id="UP000182360"/>
    </source>
</evidence>
<reference evidence="1 2" key="1">
    <citation type="submission" date="2016-10" db="EMBL/GenBank/DDBJ databases">
        <authorList>
            <person name="de Groot N.N."/>
        </authorList>
    </citation>
    <scope>NUCLEOTIDE SEQUENCE [LARGE SCALE GENOMIC DNA]</scope>
    <source>
        <strain evidence="1 2">B25</strain>
    </source>
</reference>
<evidence type="ECO:0008006" key="3">
    <source>
        <dbReference type="Google" id="ProtNLM"/>
    </source>
</evidence>
<name>A0A1H9B115_9SPIR</name>
<sequence length="102" mass="11614">MNYMSMNDWSVTGRVYYLKELSGEFAGSVKIEGKANRIDNTYSSSILKFSCIMQKNVWEEAKKKGIAMNKEVSLSGHLESWQKGTSKNPKMMFIADYVLQVS</sequence>
<accession>A0A1H9B115</accession>